<dbReference type="AlphaFoldDB" id="X1UXQ1"/>
<reference evidence="1" key="1">
    <citation type="journal article" date="2014" name="Front. Microbiol.">
        <title>High frequency of phylogenetically diverse reductive dehalogenase-homologous genes in deep subseafloor sedimentary metagenomes.</title>
        <authorList>
            <person name="Kawai M."/>
            <person name="Futagami T."/>
            <person name="Toyoda A."/>
            <person name="Takaki Y."/>
            <person name="Nishi S."/>
            <person name="Hori S."/>
            <person name="Arai W."/>
            <person name="Tsubouchi T."/>
            <person name="Morono Y."/>
            <person name="Uchiyama I."/>
            <person name="Ito T."/>
            <person name="Fujiyama A."/>
            <person name="Inagaki F."/>
            <person name="Takami H."/>
        </authorList>
    </citation>
    <scope>NUCLEOTIDE SEQUENCE</scope>
    <source>
        <strain evidence="1">Expedition CK06-06</strain>
    </source>
</reference>
<accession>X1UXQ1</accession>
<name>X1UXQ1_9ZZZZ</name>
<dbReference type="EMBL" id="BARW01035698">
    <property type="protein sequence ID" value="GAJ22239.1"/>
    <property type="molecule type" value="Genomic_DNA"/>
</dbReference>
<protein>
    <submittedName>
        <fullName evidence="1">Uncharacterized protein</fullName>
    </submittedName>
</protein>
<organism evidence="1">
    <name type="scientific">marine sediment metagenome</name>
    <dbReference type="NCBI Taxonomy" id="412755"/>
    <lineage>
        <taxon>unclassified sequences</taxon>
        <taxon>metagenomes</taxon>
        <taxon>ecological metagenomes</taxon>
    </lineage>
</organism>
<comment type="caution">
    <text evidence="1">The sequence shown here is derived from an EMBL/GenBank/DDBJ whole genome shotgun (WGS) entry which is preliminary data.</text>
</comment>
<proteinExistence type="predicted"/>
<evidence type="ECO:0000313" key="1">
    <source>
        <dbReference type="EMBL" id="GAJ22239.1"/>
    </source>
</evidence>
<feature type="non-terminal residue" evidence="1">
    <location>
        <position position="221"/>
    </location>
</feature>
<gene>
    <name evidence="1" type="ORF">S12H4_55620</name>
</gene>
<sequence length="221" mass="25009">PEIERRRLNEIVSSLDLKVGYWLTDYDFYDEQELAAILYKPVANKEILNNVIEDEKDKEDALAYTYGAKVALTLGEMEMVDDVLTWQANIDLSKNVDAYLPYIATLEAVKTIAMILVKEGLEGIGWIGVIIAKGIDVKELVDIGKGVAEIEKIIPTLGVWKKAEYYNALRMYLELRSGGLGHSEAWNSPEVVYSFTIYTEYERNAIEASFRSLGDTYAQYV</sequence>
<feature type="non-terminal residue" evidence="1">
    <location>
        <position position="1"/>
    </location>
</feature>